<evidence type="ECO:0000256" key="1">
    <source>
        <dbReference type="ARBA" id="ARBA00023196"/>
    </source>
</evidence>
<dbReference type="SUPFAM" id="SSF51344">
    <property type="entry name" value="Epsilon subunit of F1F0-ATP synthase N-terminal domain"/>
    <property type="match status" value="1"/>
</dbReference>
<keyword evidence="1" id="KW-0066">ATP synthesis</keyword>
<gene>
    <name evidence="3" type="ORF">G8770_20005</name>
</gene>
<protein>
    <submittedName>
        <fullName evidence="3">F0F1 ATP synthase subunit epsilon</fullName>
    </submittedName>
</protein>
<accession>A0A9E5MP40</accession>
<keyword evidence="1" id="KW-0139">CF(1)</keyword>
<comment type="caution">
    <text evidence="3">The sequence shown here is derived from an EMBL/GenBank/DDBJ whole genome shotgun (WGS) entry which is preliminary data.</text>
</comment>
<dbReference type="Pfam" id="PF02823">
    <property type="entry name" value="ATP-synt_DE_N"/>
    <property type="match status" value="1"/>
</dbReference>
<feature type="domain" description="ATP synthase F1 complex delta/epsilon subunit N-terminal" evidence="2">
    <location>
        <begin position="18"/>
        <end position="77"/>
    </location>
</feature>
<evidence type="ECO:0000313" key="4">
    <source>
        <dbReference type="Proteomes" id="UP000787472"/>
    </source>
</evidence>
<organism evidence="3 4">
    <name type="scientific">Pseudomaricurvus hydrocarbonicus</name>
    <dbReference type="NCBI Taxonomy" id="1470433"/>
    <lineage>
        <taxon>Bacteria</taxon>
        <taxon>Pseudomonadati</taxon>
        <taxon>Pseudomonadota</taxon>
        <taxon>Gammaproteobacteria</taxon>
        <taxon>Cellvibrionales</taxon>
        <taxon>Cellvibrionaceae</taxon>
        <taxon>Pseudomaricurvus</taxon>
    </lineage>
</organism>
<dbReference type="RefSeq" id="WP_167191253.1">
    <property type="nucleotide sequence ID" value="NZ_JAAONZ010000020.1"/>
</dbReference>
<reference evidence="3" key="1">
    <citation type="submission" date="2020-03" db="EMBL/GenBank/DDBJ databases">
        <authorList>
            <person name="Guo F."/>
        </authorList>
    </citation>
    <scope>NUCLEOTIDE SEQUENCE</scope>
    <source>
        <strain evidence="3">JCM 30134</strain>
    </source>
</reference>
<dbReference type="GO" id="GO:0015986">
    <property type="term" value="P:proton motive force-driven ATP synthesis"/>
    <property type="evidence" value="ECO:0007669"/>
    <property type="project" value="InterPro"/>
</dbReference>
<evidence type="ECO:0000313" key="3">
    <source>
        <dbReference type="EMBL" id="NHO67836.1"/>
    </source>
</evidence>
<name>A0A9E5MP40_9GAMM</name>
<evidence type="ECO:0000259" key="2">
    <source>
        <dbReference type="Pfam" id="PF02823"/>
    </source>
</evidence>
<dbReference type="InterPro" id="IPR020546">
    <property type="entry name" value="ATP_synth_F1_dsu/esu_N"/>
</dbReference>
<dbReference type="EMBL" id="JAAONZ010000020">
    <property type="protein sequence ID" value="NHO67836.1"/>
    <property type="molecule type" value="Genomic_DNA"/>
</dbReference>
<proteinExistence type="predicted"/>
<keyword evidence="4" id="KW-1185">Reference proteome</keyword>
<dbReference type="GO" id="GO:0045259">
    <property type="term" value="C:proton-transporting ATP synthase complex"/>
    <property type="evidence" value="ECO:0007669"/>
    <property type="project" value="UniProtKB-KW"/>
</dbReference>
<dbReference type="AlphaFoldDB" id="A0A9E5MP40"/>
<dbReference type="Gene3D" id="2.60.15.10">
    <property type="entry name" value="F0F1 ATP synthase delta/epsilon subunit, N-terminal"/>
    <property type="match status" value="1"/>
</dbReference>
<dbReference type="InterPro" id="IPR036771">
    <property type="entry name" value="ATPsynth_dsu/esu_N"/>
</dbReference>
<dbReference type="Proteomes" id="UP000787472">
    <property type="component" value="Unassembled WGS sequence"/>
</dbReference>
<sequence length="132" mass="15358">MNTFALQLFQSTETDRIDEVTLFVGEDASGSFGIQANHARFITVLTMGLARVDRTDGRREFLATSGGLIYFRKNQLVLHTRRYWRGNNYSDMQAILQQKFQAEDASLQQIKSNLTHIEKAMFRRLMELEHQR</sequence>